<feature type="signal peptide" evidence="2">
    <location>
        <begin position="1"/>
        <end position="19"/>
    </location>
</feature>
<evidence type="ECO:0000256" key="2">
    <source>
        <dbReference type="SAM" id="SignalP"/>
    </source>
</evidence>
<reference evidence="4" key="2">
    <citation type="submission" date="2021-04" db="EMBL/GenBank/DDBJ databases">
        <authorList>
            <person name="Gilroy R."/>
        </authorList>
    </citation>
    <scope>NUCLEOTIDE SEQUENCE</scope>
    <source>
        <strain evidence="4">CHK33-7979</strain>
    </source>
</reference>
<proteinExistence type="predicted"/>
<gene>
    <name evidence="4" type="ORF">H9826_01160</name>
</gene>
<dbReference type="CDD" id="cd19963">
    <property type="entry name" value="PBP1_BMP-like"/>
    <property type="match status" value="1"/>
</dbReference>
<name>A0A9D2CDK9_9FIRM</name>
<evidence type="ECO:0000256" key="1">
    <source>
        <dbReference type="ARBA" id="ARBA00022729"/>
    </source>
</evidence>
<feature type="domain" description="ABC transporter substrate-binding protein PnrA-like" evidence="3">
    <location>
        <begin position="51"/>
        <end position="351"/>
    </location>
</feature>
<evidence type="ECO:0000259" key="3">
    <source>
        <dbReference type="Pfam" id="PF02608"/>
    </source>
</evidence>
<dbReference type="AlphaFoldDB" id="A0A9D2CDK9"/>
<accession>A0A9D2CDK9</accession>
<feature type="chain" id="PRO_5038548975" evidence="2">
    <location>
        <begin position="20"/>
        <end position="422"/>
    </location>
</feature>
<protein>
    <submittedName>
        <fullName evidence="4">BMP family ABC transporter substrate-binding protein</fullName>
    </submittedName>
</protein>
<dbReference type="Gene3D" id="3.40.50.2300">
    <property type="match status" value="2"/>
</dbReference>
<dbReference type="InterPro" id="IPR003760">
    <property type="entry name" value="PnrA-like"/>
</dbReference>
<dbReference type="InterPro" id="IPR052910">
    <property type="entry name" value="ABC-Purine-Binding"/>
</dbReference>
<dbReference type="GO" id="GO:0005886">
    <property type="term" value="C:plasma membrane"/>
    <property type="evidence" value="ECO:0007669"/>
    <property type="project" value="InterPro"/>
</dbReference>
<dbReference type="PROSITE" id="PS51257">
    <property type="entry name" value="PROKAR_LIPOPROTEIN"/>
    <property type="match status" value="1"/>
</dbReference>
<dbReference type="PANTHER" id="PTHR43208">
    <property type="entry name" value="ABC TRANSPORTER SUBSTRATE-BINDING PROTEIN"/>
    <property type="match status" value="1"/>
</dbReference>
<comment type="caution">
    <text evidence="4">The sequence shown here is derived from an EMBL/GenBank/DDBJ whole genome shotgun (WGS) entry which is preliminary data.</text>
</comment>
<evidence type="ECO:0000313" key="5">
    <source>
        <dbReference type="Proteomes" id="UP000886824"/>
    </source>
</evidence>
<dbReference type="Proteomes" id="UP000886824">
    <property type="component" value="Unassembled WGS sequence"/>
</dbReference>
<evidence type="ECO:0000313" key="4">
    <source>
        <dbReference type="EMBL" id="HIY72569.1"/>
    </source>
</evidence>
<reference evidence="4" key="1">
    <citation type="journal article" date="2021" name="PeerJ">
        <title>Extensive microbial diversity within the chicken gut microbiome revealed by metagenomics and culture.</title>
        <authorList>
            <person name="Gilroy R."/>
            <person name="Ravi A."/>
            <person name="Getino M."/>
            <person name="Pursley I."/>
            <person name="Horton D.L."/>
            <person name="Alikhan N.F."/>
            <person name="Baker D."/>
            <person name="Gharbi K."/>
            <person name="Hall N."/>
            <person name="Watson M."/>
            <person name="Adriaenssens E.M."/>
            <person name="Foster-Nyarko E."/>
            <person name="Jarju S."/>
            <person name="Secka A."/>
            <person name="Antonio M."/>
            <person name="Oren A."/>
            <person name="Chaudhuri R.R."/>
            <person name="La Ragione R."/>
            <person name="Hildebrand F."/>
            <person name="Pallen M.J."/>
        </authorList>
    </citation>
    <scope>NUCLEOTIDE SEQUENCE</scope>
    <source>
        <strain evidence="4">CHK33-7979</strain>
    </source>
</reference>
<dbReference type="EMBL" id="DXCX01000015">
    <property type="protein sequence ID" value="HIY72569.1"/>
    <property type="molecule type" value="Genomic_DNA"/>
</dbReference>
<dbReference type="PANTHER" id="PTHR43208:SF1">
    <property type="entry name" value="ABC TRANSPORTER SUBSTRATE-BINDING PROTEIN"/>
    <property type="match status" value="1"/>
</dbReference>
<keyword evidence="1 2" id="KW-0732">Signal</keyword>
<dbReference type="Pfam" id="PF02608">
    <property type="entry name" value="Bmp"/>
    <property type="match status" value="1"/>
</dbReference>
<sequence length="422" mass="45178">MKKRILAMLLAGSMIFGLAACSGGSDAEESTPAGTDTAETAPVETDGVKTVKVGLICIGDENDQGYTYNFIRGQEAATEALAAKGINVEWSVKWNIGEDSSCEEANIELAEEGCQLIINNSFGFEEYMLKVAPDYPDVQFIACTNQASAVDDLTNTHNAFANIYEGRYLAGVVAGMKMQELIDNGEITADQAVIGYVGAYSFAEVISGFTAYYLGAKSVCPSVTMKVNFVGSWSDATLEGNAAQALCDEGCIMISQHSDNTTPATAAQAAGAFHTGYNNDMISIAPEASLIGTRIDWSIYFEYAIEAVANGQEFDQDWCHGMDEGAVVMTPLNEEIAAPGTAEKLAEVEEQIRSGALQVFDTSTFTVDGAEMTTCMAIDTDGDFVADAEEAVFDGAFHESYFQSAPYFTARIDGIEWLNEAF</sequence>
<organism evidence="4 5">
    <name type="scientific">Candidatus Intestinimonas merdavium</name>
    <dbReference type="NCBI Taxonomy" id="2838622"/>
    <lineage>
        <taxon>Bacteria</taxon>
        <taxon>Bacillati</taxon>
        <taxon>Bacillota</taxon>
        <taxon>Clostridia</taxon>
        <taxon>Eubacteriales</taxon>
        <taxon>Intestinimonas</taxon>
    </lineage>
</organism>